<dbReference type="GO" id="GO:0043410">
    <property type="term" value="P:positive regulation of MAPK cascade"/>
    <property type="evidence" value="ECO:0007669"/>
    <property type="project" value="InterPro"/>
</dbReference>
<evidence type="ECO:0000256" key="3">
    <source>
        <dbReference type="ARBA" id="ARBA00023136"/>
    </source>
</evidence>
<keyword evidence="2" id="KW-0519">Myristate</keyword>
<evidence type="ECO:0000256" key="6">
    <source>
        <dbReference type="SAM" id="MobiDB-lite"/>
    </source>
</evidence>
<dbReference type="InterPro" id="IPR028209">
    <property type="entry name" value="LAMTOR1/MEH1"/>
</dbReference>
<dbReference type="SMART" id="SM01262">
    <property type="entry name" value="LAMTOR"/>
    <property type="match status" value="1"/>
</dbReference>
<dbReference type="Proteomes" id="UP000799779">
    <property type="component" value="Unassembled WGS sequence"/>
</dbReference>
<organism evidence="7 8">
    <name type="scientific">Amniculicola lignicola CBS 123094</name>
    <dbReference type="NCBI Taxonomy" id="1392246"/>
    <lineage>
        <taxon>Eukaryota</taxon>
        <taxon>Fungi</taxon>
        <taxon>Dikarya</taxon>
        <taxon>Ascomycota</taxon>
        <taxon>Pezizomycotina</taxon>
        <taxon>Dothideomycetes</taxon>
        <taxon>Pleosporomycetidae</taxon>
        <taxon>Pleosporales</taxon>
        <taxon>Amniculicolaceae</taxon>
        <taxon>Amniculicola</taxon>
    </lineage>
</organism>
<name>A0A6A5W9J0_9PLEO</name>
<reference evidence="7" key="1">
    <citation type="journal article" date="2020" name="Stud. Mycol.">
        <title>101 Dothideomycetes genomes: a test case for predicting lifestyles and emergence of pathogens.</title>
        <authorList>
            <person name="Haridas S."/>
            <person name="Albert R."/>
            <person name="Binder M."/>
            <person name="Bloem J."/>
            <person name="Labutti K."/>
            <person name="Salamov A."/>
            <person name="Andreopoulos B."/>
            <person name="Baker S."/>
            <person name="Barry K."/>
            <person name="Bills G."/>
            <person name="Bluhm B."/>
            <person name="Cannon C."/>
            <person name="Castanera R."/>
            <person name="Culley D."/>
            <person name="Daum C."/>
            <person name="Ezra D."/>
            <person name="Gonzalez J."/>
            <person name="Henrissat B."/>
            <person name="Kuo A."/>
            <person name="Liang C."/>
            <person name="Lipzen A."/>
            <person name="Lutzoni F."/>
            <person name="Magnuson J."/>
            <person name="Mondo S."/>
            <person name="Nolan M."/>
            <person name="Ohm R."/>
            <person name="Pangilinan J."/>
            <person name="Park H.-J."/>
            <person name="Ramirez L."/>
            <person name="Alfaro M."/>
            <person name="Sun H."/>
            <person name="Tritt A."/>
            <person name="Yoshinaga Y."/>
            <person name="Zwiers L.-H."/>
            <person name="Turgeon B."/>
            <person name="Goodwin S."/>
            <person name="Spatafora J."/>
            <person name="Crous P."/>
            <person name="Grigoriev I."/>
        </authorList>
    </citation>
    <scope>NUCLEOTIDE SEQUENCE</scope>
    <source>
        <strain evidence="7">CBS 123094</strain>
    </source>
</reference>
<evidence type="ECO:0008006" key="9">
    <source>
        <dbReference type="Google" id="ProtNLM"/>
    </source>
</evidence>
<sequence>MGICASCLGLGRRTSDSESDSSHLLGDSFPHYGSISNSGPQGGPPPDPEELRRMRDALERICAQTNDKMIDVSQATYTQEGSKMASEYPRLFNERFAAANARTSRPPSPDTAVDDEAAWLENTVGKAGDADAQWGRVATINGALTVQFGAR</sequence>
<feature type="region of interest" description="Disordered" evidence="6">
    <location>
        <begin position="11"/>
        <end position="51"/>
    </location>
</feature>
<keyword evidence="5" id="KW-0449">Lipoprotein</keyword>
<accession>A0A6A5W9J0</accession>
<dbReference type="AlphaFoldDB" id="A0A6A5W9J0"/>
<evidence type="ECO:0000313" key="7">
    <source>
        <dbReference type="EMBL" id="KAF1998570.1"/>
    </source>
</evidence>
<dbReference type="GO" id="GO:0032008">
    <property type="term" value="P:positive regulation of TOR signaling"/>
    <property type="evidence" value="ECO:0007669"/>
    <property type="project" value="InterPro"/>
</dbReference>
<keyword evidence="3" id="KW-0472">Membrane</keyword>
<gene>
    <name evidence="7" type="ORF">P154DRAFT_438958</name>
</gene>
<dbReference type="GO" id="GO:0045121">
    <property type="term" value="C:membrane raft"/>
    <property type="evidence" value="ECO:0007669"/>
    <property type="project" value="InterPro"/>
</dbReference>
<evidence type="ECO:0000256" key="1">
    <source>
        <dbReference type="ARBA" id="ARBA00004308"/>
    </source>
</evidence>
<comment type="subcellular location">
    <subcellularLocation>
        <location evidence="1">Endomembrane system</location>
    </subcellularLocation>
</comment>
<dbReference type="GO" id="GO:0071230">
    <property type="term" value="P:cellular response to amino acid stimulus"/>
    <property type="evidence" value="ECO:0007669"/>
    <property type="project" value="InterPro"/>
</dbReference>
<evidence type="ECO:0000256" key="2">
    <source>
        <dbReference type="ARBA" id="ARBA00022707"/>
    </source>
</evidence>
<evidence type="ECO:0000256" key="5">
    <source>
        <dbReference type="ARBA" id="ARBA00023288"/>
    </source>
</evidence>
<dbReference type="GO" id="GO:0016197">
    <property type="term" value="P:endosomal transport"/>
    <property type="evidence" value="ECO:0007669"/>
    <property type="project" value="InterPro"/>
</dbReference>
<proteinExistence type="predicted"/>
<dbReference type="Pfam" id="PF15454">
    <property type="entry name" value="LAMTOR"/>
    <property type="match status" value="1"/>
</dbReference>
<keyword evidence="4" id="KW-0564">Palmitate</keyword>
<evidence type="ECO:0000313" key="8">
    <source>
        <dbReference type="Proteomes" id="UP000799779"/>
    </source>
</evidence>
<evidence type="ECO:0000256" key="4">
    <source>
        <dbReference type="ARBA" id="ARBA00023139"/>
    </source>
</evidence>
<keyword evidence="8" id="KW-1185">Reference proteome</keyword>
<dbReference type="GO" id="GO:0071986">
    <property type="term" value="C:Ragulator complex"/>
    <property type="evidence" value="ECO:0007669"/>
    <property type="project" value="InterPro"/>
</dbReference>
<dbReference type="OrthoDB" id="5299893at2759"/>
<dbReference type="EMBL" id="ML977603">
    <property type="protein sequence ID" value="KAF1998570.1"/>
    <property type="molecule type" value="Genomic_DNA"/>
</dbReference>
<dbReference type="GO" id="GO:0031902">
    <property type="term" value="C:late endosome membrane"/>
    <property type="evidence" value="ECO:0007669"/>
    <property type="project" value="InterPro"/>
</dbReference>
<dbReference type="GO" id="GO:0001919">
    <property type="term" value="P:regulation of receptor recycling"/>
    <property type="evidence" value="ECO:0007669"/>
    <property type="project" value="InterPro"/>
</dbReference>
<protein>
    <recommendedName>
        <fullName evidence="9">Late endosomal/lysosomal adaptor and MAPK and MTOR activator-domain-containing protein</fullName>
    </recommendedName>
</protein>